<dbReference type="EMBL" id="OZ019904">
    <property type="protein sequence ID" value="CAK9200301.1"/>
    <property type="molecule type" value="Genomic_DNA"/>
</dbReference>
<protein>
    <submittedName>
        <fullName evidence="1">Uncharacterized protein</fullName>
    </submittedName>
</protein>
<sequence length="151" mass="16734">MVAAEFGREEEEMRKNSGSAANCRSCVYMTSRVRSYTRHTRVCVSPSASVINSWNCNSFLPSQTLLVAAIHRLQSRHSCSQQPAPPHFPVSAAFFFIVSSESHPETKGKKSSDRVQRLDCGQGCMQRETAIAKGLKMQLVSRSLCPLKSHS</sequence>
<evidence type="ECO:0000313" key="1">
    <source>
        <dbReference type="EMBL" id="CAK9200301.1"/>
    </source>
</evidence>
<organism evidence="1 2">
    <name type="scientific">Sphagnum troendelagicum</name>
    <dbReference type="NCBI Taxonomy" id="128251"/>
    <lineage>
        <taxon>Eukaryota</taxon>
        <taxon>Viridiplantae</taxon>
        <taxon>Streptophyta</taxon>
        <taxon>Embryophyta</taxon>
        <taxon>Bryophyta</taxon>
        <taxon>Sphagnophytina</taxon>
        <taxon>Sphagnopsida</taxon>
        <taxon>Sphagnales</taxon>
        <taxon>Sphagnaceae</taxon>
        <taxon>Sphagnum</taxon>
    </lineage>
</organism>
<dbReference type="Proteomes" id="UP001497512">
    <property type="component" value="Chromosome 12"/>
</dbReference>
<proteinExistence type="predicted"/>
<gene>
    <name evidence="1" type="ORF">CSSPTR1EN2_LOCUS5368</name>
</gene>
<keyword evidence="2" id="KW-1185">Reference proteome</keyword>
<name>A0ABP0TN03_9BRYO</name>
<accession>A0ABP0TN03</accession>
<evidence type="ECO:0000313" key="2">
    <source>
        <dbReference type="Proteomes" id="UP001497512"/>
    </source>
</evidence>
<reference evidence="1" key="1">
    <citation type="submission" date="2024-02" db="EMBL/GenBank/DDBJ databases">
        <authorList>
            <consortium name="ELIXIR-Norway"/>
            <consortium name="Elixir Norway"/>
        </authorList>
    </citation>
    <scope>NUCLEOTIDE SEQUENCE</scope>
</reference>